<sequence length="206" mass="23807">MSRWQKHLEYPIDTAVSLTMHTPMSSYWSVLLLLEDKSTTTLKKMAKHICEEFEISVTPEEIQKTLKTVDITWKTVTQIPCKWNEASFLQQQHNYVLNQVTNTHPSCGLFVDWYVFFLLIMEKKNPVPPQKTSATSSAIMDNTPIHGGEDLERVQSLIKESAKKLERKFLPKYSPFLNTIELALKVLKTHFKHTKICSRLDLAQAI</sequence>
<dbReference type="GO" id="GO:0003676">
    <property type="term" value="F:nucleic acid binding"/>
    <property type="evidence" value="ECO:0007669"/>
    <property type="project" value="InterPro"/>
</dbReference>
<dbReference type="OrthoDB" id="2994945at2759"/>
<dbReference type="Proteomes" id="UP000037035">
    <property type="component" value="Unassembled WGS sequence"/>
</dbReference>
<accession>A0A0L6VB24</accession>
<comment type="caution">
    <text evidence="2">The sequence shown here is derived from an EMBL/GenBank/DDBJ whole genome shotgun (WGS) entry which is preliminary data.</text>
</comment>
<dbReference type="InterPro" id="IPR036397">
    <property type="entry name" value="RNaseH_sf"/>
</dbReference>
<protein>
    <recommendedName>
        <fullName evidence="1">Tc1-like transposase DDE domain-containing protein</fullName>
    </recommendedName>
</protein>
<evidence type="ECO:0000313" key="3">
    <source>
        <dbReference type="Proteomes" id="UP000037035"/>
    </source>
</evidence>
<dbReference type="EMBL" id="LAVV01006881">
    <property type="protein sequence ID" value="KNZ57933.1"/>
    <property type="molecule type" value="Genomic_DNA"/>
</dbReference>
<evidence type="ECO:0000259" key="1">
    <source>
        <dbReference type="Pfam" id="PF13358"/>
    </source>
</evidence>
<dbReference type="VEuPathDB" id="FungiDB:VP01_2039g6"/>
<keyword evidence="3" id="KW-1185">Reference proteome</keyword>
<dbReference type="Pfam" id="PF13358">
    <property type="entry name" value="DDE_3"/>
    <property type="match status" value="1"/>
</dbReference>
<organism evidence="2 3">
    <name type="scientific">Puccinia sorghi</name>
    <dbReference type="NCBI Taxonomy" id="27349"/>
    <lineage>
        <taxon>Eukaryota</taxon>
        <taxon>Fungi</taxon>
        <taxon>Dikarya</taxon>
        <taxon>Basidiomycota</taxon>
        <taxon>Pucciniomycotina</taxon>
        <taxon>Pucciniomycetes</taxon>
        <taxon>Pucciniales</taxon>
        <taxon>Pucciniaceae</taxon>
        <taxon>Puccinia</taxon>
    </lineage>
</organism>
<dbReference type="STRING" id="27349.A0A0L6VB24"/>
<reference evidence="2 3" key="1">
    <citation type="submission" date="2015-08" db="EMBL/GenBank/DDBJ databases">
        <title>Next Generation Sequencing and Analysis of the Genome of Puccinia sorghi L Schw, the Causal Agent of Maize Common Rust.</title>
        <authorList>
            <person name="Rochi L."/>
            <person name="Burguener G."/>
            <person name="Darino M."/>
            <person name="Turjanski A."/>
            <person name="Kreff E."/>
            <person name="Dieguez M.J."/>
            <person name="Sacco F."/>
        </authorList>
    </citation>
    <scope>NUCLEOTIDE SEQUENCE [LARGE SCALE GENOMIC DNA]</scope>
    <source>
        <strain evidence="2 3">RO10H11247</strain>
    </source>
</reference>
<proteinExistence type="predicted"/>
<dbReference type="InterPro" id="IPR038717">
    <property type="entry name" value="Tc1-like_DDE_dom"/>
</dbReference>
<evidence type="ECO:0000313" key="2">
    <source>
        <dbReference type="EMBL" id="KNZ57933.1"/>
    </source>
</evidence>
<dbReference type="Gene3D" id="3.30.420.10">
    <property type="entry name" value="Ribonuclease H-like superfamily/Ribonuclease H"/>
    <property type="match status" value="1"/>
</dbReference>
<feature type="domain" description="Tc1-like transposase DDE" evidence="1">
    <location>
        <begin position="135"/>
        <end position="195"/>
    </location>
</feature>
<gene>
    <name evidence="2" type="ORF">VP01_2039g6</name>
</gene>
<dbReference type="AlphaFoldDB" id="A0A0L6VB24"/>
<name>A0A0L6VB24_9BASI</name>